<evidence type="ECO:0000313" key="2">
    <source>
        <dbReference type="EMBL" id="PDP44855.1"/>
    </source>
</evidence>
<dbReference type="Proteomes" id="UP000182057">
    <property type="component" value="Unassembled WGS sequence"/>
</dbReference>
<feature type="transmembrane region" description="Helical" evidence="1">
    <location>
        <begin position="110"/>
        <end position="129"/>
    </location>
</feature>
<feature type="transmembrane region" description="Helical" evidence="1">
    <location>
        <begin position="57"/>
        <end position="74"/>
    </location>
</feature>
<evidence type="ECO:0000313" key="3">
    <source>
        <dbReference type="EMBL" id="SCQ19611.1"/>
    </source>
</evidence>
<keyword evidence="1" id="KW-1133">Transmembrane helix</keyword>
<reference evidence="2 5" key="2">
    <citation type="submission" date="2017-09" db="EMBL/GenBank/DDBJ databases">
        <title>Phase variable restriction modification systems are present in the genome sequences of periodontal pathogens Prevotella intermedia, Tannerella forsythia and Porphyromonas gingivalis.</title>
        <authorList>
            <person name="Haigh R.D."/>
            <person name="Crawford L."/>
            <person name="Ralph J."/>
            <person name="Wanford J."/>
            <person name="Vartoukian S.R."/>
            <person name="Hijazib K."/>
            <person name="Wade W."/>
            <person name="Oggioni M.R."/>
        </authorList>
    </citation>
    <scope>NUCLEOTIDE SEQUENCE [LARGE SCALE GENOMIC DNA]</scope>
    <source>
        <strain evidence="2 5">WW11663</strain>
    </source>
</reference>
<evidence type="ECO:0000313" key="5">
    <source>
        <dbReference type="Proteomes" id="UP000219259"/>
    </source>
</evidence>
<dbReference type="EMBL" id="FMMM01000026">
    <property type="protein sequence ID" value="SCQ19611.1"/>
    <property type="molecule type" value="Genomic_DNA"/>
</dbReference>
<feature type="transmembrane region" description="Helical" evidence="1">
    <location>
        <begin position="21"/>
        <end position="37"/>
    </location>
</feature>
<accession>A0A1D3UHN8</accession>
<dbReference type="EMBL" id="NSLJ01000003">
    <property type="protein sequence ID" value="PDP44855.1"/>
    <property type="molecule type" value="Genomic_DNA"/>
</dbReference>
<evidence type="ECO:0000313" key="4">
    <source>
        <dbReference type="Proteomes" id="UP000182057"/>
    </source>
</evidence>
<sequence>MVVINKTYRMIFKYSSRKKQIGILSILFLMVVIYAIYRHYLRPYAIQYSDSRFLKDLLYTFPNFWGSFMLYLMSKYFLNHTFWKSIWYVFALAVIYESLHIVNFGTSFDIYDILASVIALIFIVIYEKVIKPNVCRRKILFSKQSCVNDNAGDDIWKE</sequence>
<keyword evidence="1" id="KW-0812">Transmembrane</keyword>
<evidence type="ECO:0000256" key="1">
    <source>
        <dbReference type="SAM" id="Phobius"/>
    </source>
</evidence>
<gene>
    <name evidence="2" type="ORF">CLI86_01755</name>
    <name evidence="3" type="ORF">TFUB20_00764</name>
</gene>
<reference evidence="3 4" key="1">
    <citation type="submission" date="2016-09" db="EMBL/GenBank/DDBJ databases">
        <authorList>
            <person name="Capua I."/>
            <person name="De Benedictis P."/>
            <person name="Joannis T."/>
            <person name="Lombin L.H."/>
            <person name="Cattoli G."/>
        </authorList>
    </citation>
    <scope>NUCLEOTIDE SEQUENCE [LARGE SCALE GENOMIC DNA]</scope>
    <source>
        <strain evidence="3 4">UB20</strain>
    </source>
</reference>
<name>A0A1D3UHN8_TANFO</name>
<dbReference type="Proteomes" id="UP000219259">
    <property type="component" value="Unassembled WGS sequence"/>
</dbReference>
<organism evidence="3 4">
    <name type="scientific">Tannerella forsythia</name>
    <name type="common">Bacteroides forsythus</name>
    <dbReference type="NCBI Taxonomy" id="28112"/>
    <lineage>
        <taxon>Bacteria</taxon>
        <taxon>Pseudomonadati</taxon>
        <taxon>Bacteroidota</taxon>
        <taxon>Bacteroidia</taxon>
        <taxon>Bacteroidales</taxon>
        <taxon>Tannerellaceae</taxon>
        <taxon>Tannerella</taxon>
    </lineage>
</organism>
<dbReference type="AlphaFoldDB" id="A0A1D3UHN8"/>
<proteinExistence type="predicted"/>
<keyword evidence="1" id="KW-0472">Membrane</keyword>
<protein>
    <submittedName>
        <fullName evidence="3">Uncharacterized protein</fullName>
    </submittedName>
</protein>
<feature type="transmembrane region" description="Helical" evidence="1">
    <location>
        <begin position="86"/>
        <end position="104"/>
    </location>
</feature>